<evidence type="ECO:0000313" key="2">
    <source>
        <dbReference type="EMBL" id="OSX58649.1"/>
    </source>
</evidence>
<name>A0A1X6MQU2_9APHY</name>
<dbReference type="EMBL" id="KZ110604">
    <property type="protein sequence ID" value="OSX58649.1"/>
    <property type="molecule type" value="Genomic_DNA"/>
</dbReference>
<evidence type="ECO:0000313" key="3">
    <source>
        <dbReference type="Proteomes" id="UP000194127"/>
    </source>
</evidence>
<feature type="domain" description="Aminoglycoside phosphotransferase" evidence="1">
    <location>
        <begin position="2"/>
        <end position="179"/>
    </location>
</feature>
<dbReference type="InterPro" id="IPR011009">
    <property type="entry name" value="Kinase-like_dom_sf"/>
</dbReference>
<dbReference type="GeneID" id="36328223"/>
<dbReference type="InterPro" id="IPR008266">
    <property type="entry name" value="Tyr_kinase_AS"/>
</dbReference>
<dbReference type="PROSITE" id="PS00109">
    <property type="entry name" value="PROTEIN_KINASE_TYR"/>
    <property type="match status" value="1"/>
</dbReference>
<dbReference type="STRING" id="670580.A0A1X6MQU2"/>
<feature type="non-terminal residue" evidence="2">
    <location>
        <position position="1"/>
    </location>
</feature>
<dbReference type="OrthoDB" id="5404599at2759"/>
<dbReference type="RefSeq" id="XP_024335443.1">
    <property type="nucleotide sequence ID" value="XM_024483274.1"/>
</dbReference>
<reference evidence="2 3" key="1">
    <citation type="submission" date="2017-04" db="EMBL/GenBank/DDBJ databases">
        <title>Genome Sequence of the Model Brown-Rot Fungus Postia placenta SB12.</title>
        <authorList>
            <consortium name="DOE Joint Genome Institute"/>
            <person name="Gaskell J."/>
            <person name="Kersten P."/>
            <person name="Larrondo L.F."/>
            <person name="Canessa P."/>
            <person name="Martinez D."/>
            <person name="Hibbett D."/>
            <person name="Schmoll M."/>
            <person name="Kubicek C.P."/>
            <person name="Martinez A.T."/>
            <person name="Yadav J."/>
            <person name="Master E."/>
            <person name="Magnuson J.K."/>
            <person name="James T."/>
            <person name="Yaver D."/>
            <person name="Berka R."/>
            <person name="Labutti K."/>
            <person name="Lipzen A."/>
            <person name="Aerts A."/>
            <person name="Barry K."/>
            <person name="Henrissat B."/>
            <person name="Blanchette R."/>
            <person name="Grigoriev I."/>
            <person name="Cullen D."/>
        </authorList>
    </citation>
    <scope>NUCLEOTIDE SEQUENCE [LARGE SCALE GENOMIC DNA]</scope>
    <source>
        <strain evidence="2 3">MAD-698-R-SB12</strain>
    </source>
</reference>
<dbReference type="InterPro" id="IPR002575">
    <property type="entry name" value="Aminoglycoside_PTrfase"/>
</dbReference>
<keyword evidence="3" id="KW-1185">Reference proteome</keyword>
<dbReference type="AlphaFoldDB" id="A0A1X6MQU2"/>
<dbReference type="Pfam" id="PF01636">
    <property type="entry name" value="APH"/>
    <property type="match status" value="1"/>
</dbReference>
<evidence type="ECO:0000259" key="1">
    <source>
        <dbReference type="Pfam" id="PF01636"/>
    </source>
</evidence>
<feature type="non-terminal residue" evidence="2">
    <location>
        <position position="182"/>
    </location>
</feature>
<sequence length="182" mass="21161">TEAATLRFIARHTTIPVPKVRRVFCSNGRRYILMDFVRNCVQMDVAWRRWPADTRRRAVEQLKGYMGQLRALPPPAEGIVASVTGGPLLDNGRMGETFGPFSSHDDFHRFLRAEFSLEDFSMFQVKMDDIMVVHRRRYLTKFTHGDFAPRNILVTEDGTVVAIVDWETAGWYPEYWEFTKAR</sequence>
<dbReference type="SUPFAM" id="SSF56112">
    <property type="entry name" value="Protein kinase-like (PK-like)"/>
    <property type="match status" value="1"/>
</dbReference>
<gene>
    <name evidence="2" type="ORF">POSPLADRAFT_1105336</name>
</gene>
<dbReference type="CDD" id="cd05120">
    <property type="entry name" value="APH_ChoK_like"/>
    <property type="match status" value="1"/>
</dbReference>
<dbReference type="GO" id="GO:0004672">
    <property type="term" value="F:protein kinase activity"/>
    <property type="evidence" value="ECO:0007669"/>
    <property type="project" value="InterPro"/>
</dbReference>
<organism evidence="2 3">
    <name type="scientific">Postia placenta MAD-698-R-SB12</name>
    <dbReference type="NCBI Taxonomy" id="670580"/>
    <lineage>
        <taxon>Eukaryota</taxon>
        <taxon>Fungi</taxon>
        <taxon>Dikarya</taxon>
        <taxon>Basidiomycota</taxon>
        <taxon>Agaricomycotina</taxon>
        <taxon>Agaricomycetes</taxon>
        <taxon>Polyporales</taxon>
        <taxon>Adustoporiaceae</taxon>
        <taxon>Rhodonia</taxon>
    </lineage>
</organism>
<dbReference type="Gene3D" id="3.90.1200.10">
    <property type="match status" value="1"/>
</dbReference>
<proteinExistence type="predicted"/>
<dbReference type="PANTHER" id="PTHR21310:SF15">
    <property type="entry name" value="AMINOGLYCOSIDE PHOSPHOTRANSFERASE DOMAIN-CONTAINING PROTEIN"/>
    <property type="match status" value="1"/>
</dbReference>
<protein>
    <recommendedName>
        <fullName evidence="1">Aminoglycoside phosphotransferase domain-containing protein</fullName>
    </recommendedName>
</protein>
<dbReference type="Proteomes" id="UP000194127">
    <property type="component" value="Unassembled WGS sequence"/>
</dbReference>
<dbReference type="PANTHER" id="PTHR21310">
    <property type="entry name" value="AMINOGLYCOSIDE PHOSPHOTRANSFERASE-RELATED-RELATED"/>
    <property type="match status" value="1"/>
</dbReference>
<dbReference type="InterPro" id="IPR051678">
    <property type="entry name" value="AGP_Transferase"/>
</dbReference>
<accession>A0A1X6MQU2</accession>